<sequence length="590" mass="66732">MSVSHEQVAERYIFRLLLQSILRENLVAYNRTDTGIEIDVPKGGVVEVPISHTYILGHVDIQDPPVYIASSGERQVIERMEQLLMILGFRNEVFVREMMNSALNYASALEAFEKRKQELPAPRPDENTWEYVLRRKTEDSSFSPLVFFEQWIITGHTTHPGARTRLSMSPEEAKRYAPEWGATPGLVPLAVAQEKTSETAPFGTGMTESLLTSYPEVKEEFDSLDREYRLIPLHPWQAEHTLPEYYHRELQEKTMVPLGARIPTAALMSFRTMAPLFYGAPHIKTALNVQMTSAVRTVSAASTKNGPIMAELLGKILEKDERISRTTTISGDIAGIHYVPDQQEDRSFFEKNIAAILRENPEASLEEGEVAMPAAALISESPVTGKLLAEEFTGARTEEAAVAFIDSYARILLPGITRLMSEYGIAMEAHLQNAVIIFKKGRPHRVDLRDCGGVRILPERLDRHFEEAPIDPATNLLTDREEEMTDIFSHATFHNHLGEIIIALARRLNIPENRMWQAVRQVLEDSFASMDTEAARRDKERLLKNRSRMKSLVRMRLSDQFTDYAFVDAPNPFQKEELAHDGPSDPVSGY</sequence>
<dbReference type="GO" id="GO:0019290">
    <property type="term" value="P:siderophore biosynthetic process"/>
    <property type="evidence" value="ECO:0007669"/>
    <property type="project" value="InterPro"/>
</dbReference>
<evidence type="ECO:0000313" key="6">
    <source>
        <dbReference type="Proteomes" id="UP000187608"/>
    </source>
</evidence>
<comment type="similarity">
    <text evidence="2">Belongs to the IucA/IucC family.</text>
</comment>
<dbReference type="Pfam" id="PF06276">
    <property type="entry name" value="FhuF"/>
    <property type="match status" value="1"/>
</dbReference>
<dbReference type="RefSeq" id="WP_076560290.1">
    <property type="nucleotide sequence ID" value="NZ_FTOC01000011.1"/>
</dbReference>
<protein>
    <submittedName>
        <fullName evidence="5">Siderophore synthetase component</fullName>
    </submittedName>
</protein>
<feature type="domain" description="Aerobactin siderophore biosynthesis IucA/IucC N-terminal" evidence="3">
    <location>
        <begin position="145"/>
        <end position="378"/>
    </location>
</feature>
<organism evidence="5 6">
    <name type="scientific">Salimicrobium flavidum</name>
    <dbReference type="NCBI Taxonomy" id="570947"/>
    <lineage>
        <taxon>Bacteria</taxon>
        <taxon>Bacillati</taxon>
        <taxon>Bacillota</taxon>
        <taxon>Bacilli</taxon>
        <taxon>Bacillales</taxon>
        <taxon>Bacillaceae</taxon>
        <taxon>Salimicrobium</taxon>
    </lineage>
</organism>
<evidence type="ECO:0000256" key="2">
    <source>
        <dbReference type="ARBA" id="ARBA00007832"/>
    </source>
</evidence>
<proteinExistence type="inferred from homology"/>
<evidence type="ECO:0000256" key="1">
    <source>
        <dbReference type="ARBA" id="ARBA00004924"/>
    </source>
</evidence>
<dbReference type="Gene3D" id="1.10.510.40">
    <property type="match status" value="1"/>
</dbReference>
<feature type="domain" description="Aerobactin siderophore biosynthesis IucA/IucC-like C-terminal" evidence="4">
    <location>
        <begin position="403"/>
        <end position="559"/>
    </location>
</feature>
<evidence type="ECO:0000259" key="4">
    <source>
        <dbReference type="Pfam" id="PF06276"/>
    </source>
</evidence>
<dbReference type="GO" id="GO:0016881">
    <property type="term" value="F:acid-amino acid ligase activity"/>
    <property type="evidence" value="ECO:0007669"/>
    <property type="project" value="UniProtKB-ARBA"/>
</dbReference>
<comment type="pathway">
    <text evidence="1">Siderophore biosynthesis.</text>
</comment>
<evidence type="ECO:0000259" key="3">
    <source>
        <dbReference type="Pfam" id="PF04183"/>
    </source>
</evidence>
<dbReference type="InterPro" id="IPR022770">
    <property type="entry name" value="IucA/IucC-like_C"/>
</dbReference>
<dbReference type="PANTHER" id="PTHR34384:SF6">
    <property type="entry name" value="STAPHYLOFERRIN B SYNTHASE"/>
    <property type="match status" value="1"/>
</dbReference>
<dbReference type="Pfam" id="PF04183">
    <property type="entry name" value="IucA_IucC"/>
    <property type="match status" value="1"/>
</dbReference>
<evidence type="ECO:0000313" key="5">
    <source>
        <dbReference type="EMBL" id="SIS60275.1"/>
    </source>
</evidence>
<dbReference type="PANTHER" id="PTHR34384">
    <property type="entry name" value="L-2,3-DIAMINOPROPANOATE--CITRATE LIGASE"/>
    <property type="match status" value="1"/>
</dbReference>
<accession>A0A1N7KFC7</accession>
<dbReference type="STRING" id="570947.SAMN05421687_11124"/>
<gene>
    <name evidence="5" type="ORF">SAMN05421687_11124</name>
</gene>
<dbReference type="EMBL" id="FTOC01000011">
    <property type="protein sequence ID" value="SIS60275.1"/>
    <property type="molecule type" value="Genomic_DNA"/>
</dbReference>
<dbReference type="Proteomes" id="UP000187608">
    <property type="component" value="Unassembled WGS sequence"/>
</dbReference>
<name>A0A1N7KFC7_9BACI</name>
<dbReference type="OrthoDB" id="495728at2"/>
<dbReference type="InterPro" id="IPR037455">
    <property type="entry name" value="LucA/IucC-like"/>
</dbReference>
<keyword evidence="6" id="KW-1185">Reference proteome</keyword>
<dbReference type="InterPro" id="IPR007310">
    <property type="entry name" value="Aerobactin_biosyn_IucA/IucC_N"/>
</dbReference>
<dbReference type="AlphaFoldDB" id="A0A1N7KFC7"/>
<reference evidence="6" key="1">
    <citation type="submission" date="2017-01" db="EMBL/GenBank/DDBJ databases">
        <authorList>
            <person name="Varghese N."/>
            <person name="Submissions S."/>
        </authorList>
    </citation>
    <scope>NUCLEOTIDE SEQUENCE [LARGE SCALE GENOMIC DNA]</scope>
    <source>
        <strain evidence="6">DSM 23127</strain>
    </source>
</reference>